<feature type="coiled-coil region" evidence="1">
    <location>
        <begin position="206"/>
        <end position="241"/>
    </location>
</feature>
<keyword evidence="2" id="KW-0472">Membrane</keyword>
<accession>A0A915PGY7</accession>
<proteinExistence type="predicted"/>
<dbReference type="AlphaFoldDB" id="A0A915PGY7"/>
<evidence type="ECO:0000256" key="2">
    <source>
        <dbReference type="SAM" id="Phobius"/>
    </source>
</evidence>
<dbReference type="WBParaSite" id="sdigi.contig165.g5524.t1">
    <property type="protein sequence ID" value="sdigi.contig165.g5524.t1"/>
    <property type="gene ID" value="sdigi.contig165.g5524"/>
</dbReference>
<keyword evidence="2" id="KW-0812">Transmembrane</keyword>
<organism evidence="3 4">
    <name type="scientific">Setaria digitata</name>
    <dbReference type="NCBI Taxonomy" id="48799"/>
    <lineage>
        <taxon>Eukaryota</taxon>
        <taxon>Metazoa</taxon>
        <taxon>Ecdysozoa</taxon>
        <taxon>Nematoda</taxon>
        <taxon>Chromadorea</taxon>
        <taxon>Rhabditida</taxon>
        <taxon>Spirurina</taxon>
        <taxon>Spiruromorpha</taxon>
        <taxon>Filarioidea</taxon>
        <taxon>Setariidae</taxon>
        <taxon>Setaria</taxon>
    </lineage>
</organism>
<evidence type="ECO:0000313" key="3">
    <source>
        <dbReference type="Proteomes" id="UP000887581"/>
    </source>
</evidence>
<keyword evidence="1" id="KW-0175">Coiled coil</keyword>
<dbReference type="InterPro" id="IPR027417">
    <property type="entry name" value="P-loop_NTPase"/>
</dbReference>
<feature type="transmembrane region" description="Helical" evidence="2">
    <location>
        <begin position="112"/>
        <end position="133"/>
    </location>
</feature>
<evidence type="ECO:0000256" key="1">
    <source>
        <dbReference type="SAM" id="Coils"/>
    </source>
</evidence>
<keyword evidence="3" id="KW-1185">Reference proteome</keyword>
<dbReference type="Gene3D" id="3.40.50.300">
    <property type="entry name" value="P-loop containing nucleotide triphosphate hydrolases"/>
    <property type="match status" value="1"/>
</dbReference>
<keyword evidence="2" id="KW-1133">Transmembrane helix</keyword>
<name>A0A915PGY7_9BILA</name>
<dbReference type="Proteomes" id="UP000887581">
    <property type="component" value="Unplaced"/>
</dbReference>
<evidence type="ECO:0000313" key="4">
    <source>
        <dbReference type="WBParaSite" id="sdigi.contig165.g5524.t1"/>
    </source>
</evidence>
<sequence length="268" mass="30702">MIEEATTAMQRHTNRPGPKRLVVWQTRDGWLVPLLQPTSALRACMHACLACELLAECNPETCIHCFCACTCVCLCVCVSLSVCTWCVRVRLRVYAGNAVEDVRRTPANRPRVRVPAVVSSIDLLFSCLLYFFSLFRFPLLFASFLLRFCHCVDFANNFTIWLIGNLLSARHCNTYVVLGISRDDYAKPAKLFILRAAKTAPMACCLSEEAREQKRINQEIEKQLQRDKRNARRELKLLLLDIVNRKSGSRMFVELIFVVIGYFWKIAN</sequence>
<protein>
    <submittedName>
        <fullName evidence="4">Uncharacterized protein</fullName>
    </submittedName>
</protein>
<reference evidence="4" key="1">
    <citation type="submission" date="2022-11" db="UniProtKB">
        <authorList>
            <consortium name="WormBaseParasite"/>
        </authorList>
    </citation>
    <scope>IDENTIFICATION</scope>
</reference>